<accession>A0A556TRH9</accession>
<keyword evidence="1" id="KW-0472">Membrane</keyword>
<evidence type="ECO:0000313" key="3">
    <source>
        <dbReference type="Proteomes" id="UP000319801"/>
    </source>
</evidence>
<dbReference type="OrthoDB" id="10261055at2759"/>
<sequence>MKLKKQVTVCGGAIFCVAVFSLYLMLDRIQHDPGRRQNGGNFPRNQISVLQNRIEQLEQLLEENHQIISHIKDSVLELTEKGAISRSGQLPFRSANGSWVLPFDGRPTFLSIKPQDCQFALDSHGQSDLQASALEENHFSMCVETKFGCTTRKLTCTICENIQYLENSQNA</sequence>
<name>A0A556TRH9_BAGYA</name>
<evidence type="ECO:0000256" key="1">
    <source>
        <dbReference type="SAM" id="Phobius"/>
    </source>
</evidence>
<evidence type="ECO:0000313" key="2">
    <source>
        <dbReference type="EMBL" id="TSK45826.1"/>
    </source>
</evidence>
<dbReference type="Proteomes" id="UP000319801">
    <property type="component" value="Unassembled WGS sequence"/>
</dbReference>
<dbReference type="AlphaFoldDB" id="A0A556TRH9"/>
<keyword evidence="1" id="KW-0812">Transmembrane</keyword>
<keyword evidence="1" id="KW-1133">Transmembrane helix</keyword>
<protein>
    <submittedName>
        <fullName evidence="2">Alpha-mannosidase 2x</fullName>
    </submittedName>
</protein>
<proteinExistence type="predicted"/>
<organism evidence="2 3">
    <name type="scientific">Bagarius yarrelli</name>
    <name type="common">Goonch</name>
    <name type="synonym">Bagrus yarrelli</name>
    <dbReference type="NCBI Taxonomy" id="175774"/>
    <lineage>
        <taxon>Eukaryota</taxon>
        <taxon>Metazoa</taxon>
        <taxon>Chordata</taxon>
        <taxon>Craniata</taxon>
        <taxon>Vertebrata</taxon>
        <taxon>Euteleostomi</taxon>
        <taxon>Actinopterygii</taxon>
        <taxon>Neopterygii</taxon>
        <taxon>Teleostei</taxon>
        <taxon>Ostariophysi</taxon>
        <taxon>Siluriformes</taxon>
        <taxon>Sisoridae</taxon>
        <taxon>Sisorinae</taxon>
        <taxon>Bagarius</taxon>
    </lineage>
</organism>
<reference evidence="2 3" key="1">
    <citation type="journal article" date="2019" name="Genome Biol. Evol.">
        <title>Whole-Genome Sequencing of the Giant Devil Catfish, Bagarius yarrelli.</title>
        <authorList>
            <person name="Jiang W."/>
            <person name="Lv Y."/>
            <person name="Cheng L."/>
            <person name="Yang K."/>
            <person name="Chao B."/>
            <person name="Wang X."/>
            <person name="Li Y."/>
            <person name="Pan X."/>
            <person name="You X."/>
            <person name="Zhang Y."/>
            <person name="Yang J."/>
            <person name="Li J."/>
            <person name="Zhang X."/>
            <person name="Liu S."/>
            <person name="Sun C."/>
            <person name="Yang J."/>
            <person name="Shi Q."/>
        </authorList>
    </citation>
    <scope>NUCLEOTIDE SEQUENCE [LARGE SCALE GENOMIC DNA]</scope>
    <source>
        <strain evidence="2">JWS20170419001</strain>
        <tissue evidence="2">Muscle</tissue>
    </source>
</reference>
<feature type="transmembrane region" description="Helical" evidence="1">
    <location>
        <begin position="6"/>
        <end position="26"/>
    </location>
</feature>
<gene>
    <name evidence="2" type="ORF">Baya_4917</name>
</gene>
<dbReference type="EMBL" id="VCAZ01000013">
    <property type="protein sequence ID" value="TSK45826.1"/>
    <property type="molecule type" value="Genomic_DNA"/>
</dbReference>
<comment type="caution">
    <text evidence="2">The sequence shown here is derived from an EMBL/GenBank/DDBJ whole genome shotgun (WGS) entry which is preliminary data.</text>
</comment>
<keyword evidence="3" id="KW-1185">Reference proteome</keyword>